<dbReference type="InterPro" id="IPR024735">
    <property type="entry name" value="TcpC"/>
</dbReference>
<dbReference type="Pfam" id="PF12642">
    <property type="entry name" value="TpcC"/>
    <property type="match status" value="1"/>
</dbReference>
<accession>A0A173STE5</accession>
<dbReference type="AlphaFoldDB" id="A0A173STE5"/>
<sequence>MFKKNKKQTETIKEPKEKKVRTVKVGTHKKAVIALWVVLIASVSFGVYKNFTAIDQHTTHEKEIIELRLQDTNGIENFVKNFAKSYYTWNNSKEAIESRTQAINGYLTKELQNLNVDTIRTDIPTSSTVTDVIVWSIEQSGTDTFSATYEVDQQIKEGEKTSNVKATYTVKVHIDADGDMVIVQNPTLAPAIEKSDYEPKTPEADASVDADTVNDATAFLETFFKLYPTATEKELAYYVSGNVLEPIGRDYLYSELVNPIFTKDGDNVKVKVGVKFLDNQTKATQISQYELVLHKDSNWKIVG</sequence>
<evidence type="ECO:0000313" key="2">
    <source>
        <dbReference type="EMBL" id="CUM93460.1"/>
    </source>
</evidence>
<organism evidence="2 3">
    <name type="scientific">Anaerostipes hadrus</name>
    <dbReference type="NCBI Taxonomy" id="649756"/>
    <lineage>
        <taxon>Bacteria</taxon>
        <taxon>Bacillati</taxon>
        <taxon>Bacillota</taxon>
        <taxon>Clostridia</taxon>
        <taxon>Lachnospirales</taxon>
        <taxon>Lachnospiraceae</taxon>
        <taxon>Anaerostipes</taxon>
    </lineage>
</organism>
<dbReference type="RefSeq" id="WP_055258565.1">
    <property type="nucleotide sequence ID" value="NZ_CYXT01000010.1"/>
</dbReference>
<keyword evidence="1" id="KW-1133">Transmembrane helix</keyword>
<keyword evidence="1" id="KW-0812">Transmembrane</keyword>
<proteinExistence type="predicted"/>
<dbReference type="InterPro" id="IPR035628">
    <property type="entry name" value="TcpC_C"/>
</dbReference>
<dbReference type="Gene3D" id="3.10.450.540">
    <property type="match status" value="2"/>
</dbReference>
<name>A0A173STE5_ANAHA</name>
<gene>
    <name evidence="2" type="ORF">ERS852425_01544</name>
</gene>
<evidence type="ECO:0000256" key="1">
    <source>
        <dbReference type="SAM" id="Phobius"/>
    </source>
</evidence>
<dbReference type="CDD" id="cd16428">
    <property type="entry name" value="TcpC_C"/>
    <property type="match status" value="1"/>
</dbReference>
<dbReference type="EMBL" id="CYXT01000010">
    <property type="protein sequence ID" value="CUM93460.1"/>
    <property type="molecule type" value="Genomic_DNA"/>
</dbReference>
<dbReference type="Proteomes" id="UP000095598">
    <property type="component" value="Unassembled WGS sequence"/>
</dbReference>
<keyword evidence="1" id="KW-0472">Membrane</keyword>
<evidence type="ECO:0000313" key="3">
    <source>
        <dbReference type="Proteomes" id="UP000095598"/>
    </source>
</evidence>
<dbReference type="CDD" id="cd16386">
    <property type="entry name" value="TcpC_N"/>
    <property type="match status" value="1"/>
</dbReference>
<feature type="transmembrane region" description="Helical" evidence="1">
    <location>
        <begin position="31"/>
        <end position="48"/>
    </location>
</feature>
<reference evidence="2 3" key="1">
    <citation type="submission" date="2015-09" db="EMBL/GenBank/DDBJ databases">
        <authorList>
            <consortium name="Pathogen Informatics"/>
        </authorList>
    </citation>
    <scope>NUCLEOTIDE SEQUENCE [LARGE SCALE GENOMIC DNA]</scope>
    <source>
        <strain evidence="2 3">2789STDY5608868</strain>
    </source>
</reference>
<protein>
    <submittedName>
        <fullName evidence="2">Conjugative transposon protein TcpC</fullName>
    </submittedName>
</protein>